<evidence type="ECO:0000313" key="2">
    <source>
        <dbReference type="EMBL" id="OQW86288.1"/>
    </source>
</evidence>
<sequence length="432" mass="46308">MALRGKTPRYNHEESVNALFDKISTAAPAAGVDAAWLDAAKQAAMRKSSGWKATVDAFLRGLTGAGHLSGVELGELQASLAQCTDSGAPWSEFVYPMAWTACVAVVTLACRAISVDWWLAAALLGVMAAAGALWTKDRAWLKPGNSAKQARWDRPFVTAAGALLVPVITVLIALGAGFGTQSLSIYRFNVDRSAFAVDPQGFPFLRAFARKNFDVDVVLGDATDSWASTTVNLPSASVASMSLSPGYCELSMYRDNVLRSFEPAGKQNQVLWVQGVMMHEFGHCLDGLRDLPSFGQHAVKVYSIAPSDAKGVSDLQTYLAATEEDSTKIWREALADTFAVGYWRLVAPGDAAGLAASLRQRRSNAAHGDSTHATMCWIDQAMQAPVPVSEKDLFTWADHQRSVASCAISKPSKAGALTKLKAYLSRLTIANN</sequence>
<reference evidence="2 3" key="1">
    <citation type="submission" date="2017-01" db="EMBL/GenBank/DDBJ databases">
        <title>Novel large sulfur bacteria in the metagenomes of groundwater-fed chemosynthetic microbial mats in the Lake Huron basin.</title>
        <authorList>
            <person name="Sharrar A.M."/>
            <person name="Flood B.E."/>
            <person name="Bailey J.V."/>
            <person name="Jones D.S."/>
            <person name="Biddanda B."/>
            <person name="Ruberg S.A."/>
            <person name="Marcus D.N."/>
            <person name="Dick G.J."/>
        </authorList>
    </citation>
    <scope>NUCLEOTIDE SEQUENCE [LARGE SCALE GENOMIC DNA]</scope>
    <source>
        <strain evidence="2">A7</strain>
    </source>
</reference>
<feature type="transmembrane region" description="Helical" evidence="1">
    <location>
        <begin position="156"/>
        <end position="178"/>
    </location>
</feature>
<dbReference type="AlphaFoldDB" id="A0A1W9KQ49"/>
<keyword evidence="1" id="KW-1133">Transmembrane helix</keyword>
<dbReference type="EMBL" id="MTEI01000019">
    <property type="protein sequence ID" value="OQW86288.1"/>
    <property type="molecule type" value="Genomic_DNA"/>
</dbReference>
<keyword evidence="1" id="KW-0472">Membrane</keyword>
<protein>
    <submittedName>
        <fullName evidence="2">Uncharacterized protein</fullName>
    </submittedName>
</protein>
<proteinExistence type="predicted"/>
<keyword evidence="1" id="KW-0812">Transmembrane</keyword>
<gene>
    <name evidence="2" type="ORF">BWK72_18110</name>
</gene>
<evidence type="ECO:0000256" key="1">
    <source>
        <dbReference type="SAM" id="Phobius"/>
    </source>
</evidence>
<accession>A0A1W9KQ49</accession>
<name>A0A1W9KQ49_9BURK</name>
<organism evidence="2 3">
    <name type="scientific">Rhodoferax ferrireducens</name>
    <dbReference type="NCBI Taxonomy" id="192843"/>
    <lineage>
        <taxon>Bacteria</taxon>
        <taxon>Pseudomonadati</taxon>
        <taxon>Pseudomonadota</taxon>
        <taxon>Betaproteobacteria</taxon>
        <taxon>Burkholderiales</taxon>
        <taxon>Comamonadaceae</taxon>
        <taxon>Rhodoferax</taxon>
    </lineage>
</organism>
<dbReference type="Proteomes" id="UP000192505">
    <property type="component" value="Unassembled WGS sequence"/>
</dbReference>
<comment type="caution">
    <text evidence="2">The sequence shown here is derived from an EMBL/GenBank/DDBJ whole genome shotgun (WGS) entry which is preliminary data.</text>
</comment>
<evidence type="ECO:0000313" key="3">
    <source>
        <dbReference type="Proteomes" id="UP000192505"/>
    </source>
</evidence>
<feature type="transmembrane region" description="Helical" evidence="1">
    <location>
        <begin position="117"/>
        <end position="135"/>
    </location>
</feature>